<keyword evidence="11" id="KW-1133">Transmembrane helix</keyword>
<dbReference type="SUPFAM" id="SSF53756">
    <property type="entry name" value="UDP-Glycosyltransferase/glycogen phosphorylase"/>
    <property type="match status" value="1"/>
</dbReference>
<keyword evidence="11" id="KW-1003">Cell membrane</keyword>
<evidence type="ECO:0000256" key="7">
    <source>
        <dbReference type="ARBA" id="ARBA00031445"/>
    </source>
</evidence>
<dbReference type="GO" id="GO:0030313">
    <property type="term" value="C:cell envelope"/>
    <property type="evidence" value="ECO:0007669"/>
    <property type="project" value="UniProtKB-SubCell"/>
</dbReference>
<comment type="function">
    <text evidence="11">Involved in lipopolysaccharide (LPS) biosynthesis. Catalyzes the transfer of 3-deoxy-D-manno-octulosonate (Kdo) residue(s) from CMP-Kdo to lipid IV(A), the tetraacyldisaccharide-1,4'-bisphosphate precursor of lipid A.</text>
</comment>
<evidence type="ECO:0000256" key="9">
    <source>
        <dbReference type="PIRSR" id="PIRSR639901-1"/>
    </source>
</evidence>
<dbReference type="GO" id="GO:0009245">
    <property type="term" value="P:lipid A biosynthetic process"/>
    <property type="evidence" value="ECO:0007669"/>
    <property type="project" value="TreeGrafter"/>
</dbReference>
<proteinExistence type="inferred from homology"/>
<dbReference type="InterPro" id="IPR039901">
    <property type="entry name" value="Kdotransferase"/>
</dbReference>
<evidence type="ECO:0000313" key="14">
    <source>
        <dbReference type="EMBL" id="MTU42371.1"/>
    </source>
</evidence>
<keyword evidence="5" id="KW-0997">Cell inner membrane</keyword>
<evidence type="ECO:0000256" key="5">
    <source>
        <dbReference type="ARBA" id="ARBA00022519"/>
    </source>
</evidence>
<dbReference type="Gene3D" id="3.40.50.2000">
    <property type="entry name" value="Glycogen Phosphorylase B"/>
    <property type="match status" value="1"/>
</dbReference>
<evidence type="ECO:0000256" key="1">
    <source>
        <dbReference type="ARBA" id="ARBA00004196"/>
    </source>
</evidence>
<evidence type="ECO:0000256" key="3">
    <source>
        <dbReference type="ARBA" id="ARBA00012621"/>
    </source>
</evidence>
<sequence>MILPRPIYSGLLYAAAPAAMLYLYKRSRKQPQYLEHWSERFGTAHYPPRTKGRTRIWIHAVSVGETRATFSLVESILKRWPNTEILYTHMTPTGREVGAKFAQKFGNRIAQCYLPYDTPRAVKKFLKATQPDLCLLMETEVWPNLTYFTKKFGIPTVLVNGRLSEKSFKQGQKAGSLIKDAFGRLTIALAQYEEDAERLKAAGAHDVKVLGNLKFDFTPNAIQLRTGREILKFAERDIICLASSREGEEQKFLEALKKAQTAGVLEDRLVLIVPRHPQRFEEVAKLIEKSGFTYIKRSEIRDWKTVLSKQGPQIVLGDSMGEMGFYYALSSLVIMGGSFENYGCQSVIEPCAIGLPVIVGPSIFNFDFIVKKAESEGALLRAADFTEALRTADEVLSDPAKRAEIGEKAAKFAQEQRGATERTIQVIDMLLKGDTNADQAS</sequence>
<feature type="domain" description="3-deoxy-D-manno-octulosonic-acid transferase N-terminal" evidence="13">
    <location>
        <begin position="35"/>
        <end position="216"/>
    </location>
</feature>
<evidence type="ECO:0000256" key="11">
    <source>
        <dbReference type="RuleBase" id="RU365103"/>
    </source>
</evidence>
<dbReference type="UniPathway" id="UPA00958"/>
<dbReference type="PANTHER" id="PTHR42755:SF1">
    <property type="entry name" value="3-DEOXY-D-MANNO-OCTULOSONIC ACID TRANSFERASE, MITOCHONDRIAL-RELATED"/>
    <property type="match status" value="1"/>
</dbReference>
<comment type="pathway">
    <text evidence="2 11">Bacterial outer membrane biogenesis; LPS core biosynthesis.</text>
</comment>
<feature type="site" description="Transition state stabilizer" evidence="10">
    <location>
        <position position="214"/>
    </location>
</feature>
<dbReference type="InterPro" id="IPR007507">
    <property type="entry name" value="Glycos_transf_N"/>
</dbReference>
<name>A0A6I3RYI5_9BURK</name>
<dbReference type="GO" id="GO:0005886">
    <property type="term" value="C:plasma membrane"/>
    <property type="evidence" value="ECO:0007669"/>
    <property type="project" value="UniProtKB-SubCell"/>
</dbReference>
<dbReference type="EMBL" id="WNCL01000003">
    <property type="protein sequence ID" value="MTU42371.1"/>
    <property type="molecule type" value="Genomic_DNA"/>
</dbReference>
<dbReference type="InterPro" id="IPR001296">
    <property type="entry name" value="Glyco_trans_1"/>
</dbReference>
<comment type="caution">
    <text evidence="14">The sequence shown here is derived from an EMBL/GenBank/DDBJ whole genome shotgun (WGS) entry which is preliminary data.</text>
</comment>
<feature type="site" description="Transition state stabilizer" evidence="10">
    <location>
        <position position="138"/>
    </location>
</feature>
<evidence type="ECO:0000256" key="2">
    <source>
        <dbReference type="ARBA" id="ARBA00004713"/>
    </source>
</evidence>
<protein>
    <recommendedName>
        <fullName evidence="4 11">3-deoxy-D-manno-octulosonic acid transferase</fullName>
        <shortName evidence="11">Kdo transferase</shortName>
        <ecNumber evidence="3 11">2.4.99.12</ecNumber>
    </recommendedName>
    <alternativeName>
        <fullName evidence="7 11">Lipid IV(A) 3-deoxy-D-manno-octulosonic acid transferase</fullName>
    </alternativeName>
</protein>
<dbReference type="InterPro" id="IPR038107">
    <property type="entry name" value="Glycos_transf_N_sf"/>
</dbReference>
<evidence type="ECO:0000259" key="12">
    <source>
        <dbReference type="Pfam" id="PF00534"/>
    </source>
</evidence>
<reference evidence="14 15" key="1">
    <citation type="journal article" date="2019" name="Nat. Med.">
        <title>A library of human gut bacterial isolates paired with longitudinal multiomics data enables mechanistic microbiome research.</title>
        <authorList>
            <person name="Poyet M."/>
            <person name="Groussin M."/>
            <person name="Gibbons S.M."/>
            <person name="Avila-Pacheco J."/>
            <person name="Jiang X."/>
            <person name="Kearney S.M."/>
            <person name="Perrotta A.R."/>
            <person name="Berdy B."/>
            <person name="Zhao S."/>
            <person name="Lieberman T.D."/>
            <person name="Swanson P.K."/>
            <person name="Smith M."/>
            <person name="Roesemann S."/>
            <person name="Alexander J.E."/>
            <person name="Rich S.A."/>
            <person name="Livny J."/>
            <person name="Vlamakis H."/>
            <person name="Clish C."/>
            <person name="Bullock K."/>
            <person name="Deik A."/>
            <person name="Scott J."/>
            <person name="Pierce K.A."/>
            <person name="Xavier R.J."/>
            <person name="Alm E.J."/>
        </authorList>
    </citation>
    <scope>NUCLEOTIDE SEQUENCE [LARGE SCALE GENOMIC DNA]</scope>
    <source>
        <strain evidence="14 15">BIOML-A2</strain>
    </source>
</reference>
<feature type="domain" description="Glycosyl transferase family 1" evidence="12">
    <location>
        <begin position="315"/>
        <end position="411"/>
    </location>
</feature>
<feature type="active site" description="Proton acceptor" evidence="9">
    <location>
        <position position="65"/>
    </location>
</feature>
<evidence type="ECO:0000313" key="15">
    <source>
        <dbReference type="Proteomes" id="UP000462362"/>
    </source>
</evidence>
<dbReference type="RefSeq" id="WP_008865005.1">
    <property type="nucleotide sequence ID" value="NZ_CAJUON010000002.1"/>
</dbReference>
<accession>A0A6I3RYI5</accession>
<evidence type="ECO:0000256" key="8">
    <source>
        <dbReference type="ARBA" id="ARBA00049183"/>
    </source>
</evidence>
<dbReference type="PANTHER" id="PTHR42755">
    <property type="entry name" value="3-DEOXY-MANNO-OCTULOSONATE CYTIDYLYLTRANSFERASE"/>
    <property type="match status" value="1"/>
</dbReference>
<feature type="transmembrane region" description="Helical" evidence="11">
    <location>
        <begin position="6"/>
        <end position="24"/>
    </location>
</feature>
<dbReference type="AlphaFoldDB" id="A0A6I3RYI5"/>
<dbReference type="Proteomes" id="UP000462362">
    <property type="component" value="Unassembled WGS sequence"/>
</dbReference>
<keyword evidence="6 11" id="KW-0808">Transferase</keyword>
<dbReference type="Pfam" id="PF00534">
    <property type="entry name" value="Glycos_transf_1"/>
    <property type="match status" value="1"/>
</dbReference>
<keyword evidence="11" id="KW-0472">Membrane</keyword>
<evidence type="ECO:0000256" key="6">
    <source>
        <dbReference type="ARBA" id="ARBA00022679"/>
    </source>
</evidence>
<evidence type="ECO:0000256" key="4">
    <source>
        <dbReference type="ARBA" id="ARBA00019077"/>
    </source>
</evidence>
<keyword evidence="11" id="KW-0448">Lipopolysaccharide biosynthesis</keyword>
<dbReference type="GeneID" id="43349833"/>
<evidence type="ECO:0000259" key="13">
    <source>
        <dbReference type="Pfam" id="PF04413"/>
    </source>
</evidence>
<dbReference type="GO" id="GO:0043842">
    <property type="term" value="F:Kdo transferase activity"/>
    <property type="evidence" value="ECO:0007669"/>
    <property type="project" value="UniProtKB-EC"/>
</dbReference>
<comment type="subcellular location">
    <subcellularLocation>
        <location evidence="1">Cell envelope</location>
    </subcellularLocation>
    <subcellularLocation>
        <location evidence="11">Cell membrane</location>
    </subcellularLocation>
</comment>
<gene>
    <name evidence="14" type="ORF">GMD42_01795</name>
</gene>
<comment type="catalytic activity">
    <reaction evidence="8 11">
        <text>lipid IVA (E. coli) + CMP-3-deoxy-beta-D-manno-octulosonate = alpha-Kdo-(2-&gt;6)-lipid IVA (E. coli) + CMP + H(+)</text>
        <dbReference type="Rhea" id="RHEA:28066"/>
        <dbReference type="ChEBI" id="CHEBI:15378"/>
        <dbReference type="ChEBI" id="CHEBI:58603"/>
        <dbReference type="ChEBI" id="CHEBI:60364"/>
        <dbReference type="ChEBI" id="CHEBI:60377"/>
        <dbReference type="ChEBI" id="CHEBI:85987"/>
        <dbReference type="EC" id="2.4.99.12"/>
    </reaction>
</comment>
<dbReference type="Gene3D" id="3.40.50.11720">
    <property type="entry name" value="3-Deoxy-D-manno-octulosonic-acid transferase, N-terminal domain"/>
    <property type="match status" value="1"/>
</dbReference>
<dbReference type="EC" id="2.4.99.12" evidence="3 11"/>
<dbReference type="Pfam" id="PF04413">
    <property type="entry name" value="Glycos_transf_N"/>
    <property type="match status" value="1"/>
</dbReference>
<evidence type="ECO:0000256" key="10">
    <source>
        <dbReference type="PIRSR" id="PIRSR639901-2"/>
    </source>
</evidence>
<keyword evidence="11" id="KW-0812">Transmembrane</keyword>
<organism evidence="14 15">
    <name type="scientific">Parasutterella excrementihominis</name>
    <dbReference type="NCBI Taxonomy" id="487175"/>
    <lineage>
        <taxon>Bacteria</taxon>
        <taxon>Pseudomonadati</taxon>
        <taxon>Pseudomonadota</taxon>
        <taxon>Betaproteobacteria</taxon>
        <taxon>Burkholderiales</taxon>
        <taxon>Sutterellaceae</taxon>
        <taxon>Parasutterella</taxon>
    </lineage>
</organism>
<dbReference type="GO" id="GO:0009244">
    <property type="term" value="P:lipopolysaccharide core region biosynthetic process"/>
    <property type="evidence" value="ECO:0007669"/>
    <property type="project" value="UniProtKB-UniRule"/>
</dbReference>
<comment type="similarity">
    <text evidence="11">Belongs to the glycosyltransferase group 1 family.</text>
</comment>